<evidence type="ECO:0000256" key="3">
    <source>
        <dbReference type="ARBA" id="ARBA00022729"/>
    </source>
</evidence>
<dbReference type="Pfam" id="PF03388">
    <property type="entry name" value="Lectin_leg-like"/>
    <property type="match status" value="1"/>
</dbReference>
<evidence type="ECO:0000256" key="2">
    <source>
        <dbReference type="ARBA" id="ARBA00022692"/>
    </source>
</evidence>
<dbReference type="GO" id="GO:0005537">
    <property type="term" value="F:D-mannose binding"/>
    <property type="evidence" value="ECO:0007669"/>
    <property type="project" value="TreeGrafter"/>
</dbReference>
<dbReference type="PROSITE" id="PS51328">
    <property type="entry name" value="L_LECTIN_LIKE"/>
    <property type="match status" value="1"/>
</dbReference>
<comment type="subcellular location">
    <subcellularLocation>
        <location evidence="1">Membrane</location>
        <topology evidence="1">Single-pass type I membrane protein</topology>
    </subcellularLocation>
</comment>
<dbReference type="Gene3D" id="2.60.120.200">
    <property type="match status" value="1"/>
</dbReference>
<keyword evidence="11" id="KW-1185">Reference proteome</keyword>
<evidence type="ECO:0000256" key="1">
    <source>
        <dbReference type="ARBA" id="ARBA00004479"/>
    </source>
</evidence>
<dbReference type="GO" id="GO:0030134">
    <property type="term" value="C:COPII-coated ER to Golgi transport vesicle"/>
    <property type="evidence" value="ECO:0007669"/>
    <property type="project" value="TreeGrafter"/>
</dbReference>
<keyword evidence="6" id="KW-0175">Coiled coil</keyword>
<reference evidence="10" key="1">
    <citation type="journal article" date="2021" name="IMA Fungus">
        <title>Genomic characterization of three marine fungi, including Emericellopsis atlantica sp. nov. with signatures of a generalist lifestyle and marine biomass degradation.</title>
        <authorList>
            <person name="Hagestad O.C."/>
            <person name="Hou L."/>
            <person name="Andersen J.H."/>
            <person name="Hansen E.H."/>
            <person name="Altermark B."/>
            <person name="Li C."/>
            <person name="Kuhnert E."/>
            <person name="Cox R.J."/>
            <person name="Crous P.W."/>
            <person name="Spatafora J.W."/>
            <person name="Lail K."/>
            <person name="Amirebrahimi M."/>
            <person name="Lipzen A."/>
            <person name="Pangilinan J."/>
            <person name="Andreopoulos W."/>
            <person name="Hayes R.D."/>
            <person name="Ng V."/>
            <person name="Grigoriev I.V."/>
            <person name="Jackson S.A."/>
            <person name="Sutton T.D.S."/>
            <person name="Dobson A.D.W."/>
            <person name="Rama T."/>
        </authorList>
    </citation>
    <scope>NUCLEOTIDE SEQUENCE</scope>
    <source>
        <strain evidence="10">TRa3180A</strain>
    </source>
</reference>
<keyword evidence="4 7" id="KW-1133">Transmembrane helix</keyword>
<dbReference type="GO" id="GO:0000139">
    <property type="term" value="C:Golgi membrane"/>
    <property type="evidence" value="ECO:0007669"/>
    <property type="project" value="TreeGrafter"/>
</dbReference>
<dbReference type="GO" id="GO:0005789">
    <property type="term" value="C:endoplasmic reticulum membrane"/>
    <property type="evidence" value="ECO:0007669"/>
    <property type="project" value="TreeGrafter"/>
</dbReference>
<accession>A0A9P7Z8T4</accession>
<gene>
    <name evidence="10" type="ORF">BJ878DRAFT_435628</name>
</gene>
<dbReference type="InterPro" id="IPR035661">
    <property type="entry name" value="EMP46/EMP47_N"/>
</dbReference>
<dbReference type="OrthoDB" id="10265193at2759"/>
<dbReference type="CDD" id="cd06903">
    <property type="entry name" value="lectin_EMP46_EMP47"/>
    <property type="match status" value="1"/>
</dbReference>
<dbReference type="PANTHER" id="PTHR12223">
    <property type="entry name" value="VESICULAR MANNOSE-BINDING LECTIN"/>
    <property type="match status" value="1"/>
</dbReference>
<organism evidence="10 11">
    <name type="scientific">Calycina marina</name>
    <dbReference type="NCBI Taxonomy" id="1763456"/>
    <lineage>
        <taxon>Eukaryota</taxon>
        <taxon>Fungi</taxon>
        <taxon>Dikarya</taxon>
        <taxon>Ascomycota</taxon>
        <taxon>Pezizomycotina</taxon>
        <taxon>Leotiomycetes</taxon>
        <taxon>Helotiales</taxon>
        <taxon>Pezizellaceae</taxon>
        <taxon>Calycina</taxon>
    </lineage>
</organism>
<keyword evidence="3 8" id="KW-0732">Signal</keyword>
<evidence type="ECO:0000313" key="10">
    <source>
        <dbReference type="EMBL" id="KAG9247247.1"/>
    </source>
</evidence>
<dbReference type="AlphaFoldDB" id="A0A9P7Z8T4"/>
<feature type="transmembrane region" description="Helical" evidence="7">
    <location>
        <begin position="399"/>
        <end position="420"/>
    </location>
</feature>
<evidence type="ECO:0000256" key="4">
    <source>
        <dbReference type="ARBA" id="ARBA00022989"/>
    </source>
</evidence>
<keyword evidence="2 7" id="KW-0812">Transmembrane</keyword>
<evidence type="ECO:0000313" key="11">
    <source>
        <dbReference type="Proteomes" id="UP000887226"/>
    </source>
</evidence>
<dbReference type="SUPFAM" id="SSF49899">
    <property type="entry name" value="Concanavalin A-like lectins/glucanases"/>
    <property type="match status" value="1"/>
</dbReference>
<dbReference type="InterPro" id="IPR051136">
    <property type="entry name" value="Intracellular_Lectin-GPT"/>
</dbReference>
<feature type="chain" id="PRO_5040299601" evidence="8">
    <location>
        <begin position="19"/>
        <end position="433"/>
    </location>
</feature>
<dbReference type="EMBL" id="MU253777">
    <property type="protein sequence ID" value="KAG9247247.1"/>
    <property type="molecule type" value="Genomic_DNA"/>
</dbReference>
<evidence type="ECO:0000256" key="7">
    <source>
        <dbReference type="SAM" id="Phobius"/>
    </source>
</evidence>
<dbReference type="GO" id="GO:0006888">
    <property type="term" value="P:endoplasmic reticulum to Golgi vesicle-mediated transport"/>
    <property type="evidence" value="ECO:0007669"/>
    <property type="project" value="TreeGrafter"/>
</dbReference>
<protein>
    <submittedName>
        <fullName evidence="10">Concanavalin A-like lectin/glucanase domain-containing protein</fullName>
    </submittedName>
</protein>
<dbReference type="PANTHER" id="PTHR12223:SF28">
    <property type="entry name" value="LECTIN, MANNOSE BINDING 1 LIKE"/>
    <property type="match status" value="1"/>
</dbReference>
<evidence type="ECO:0000256" key="8">
    <source>
        <dbReference type="SAM" id="SignalP"/>
    </source>
</evidence>
<proteinExistence type="predicted"/>
<dbReference type="InterPro" id="IPR005052">
    <property type="entry name" value="Lectin_leg"/>
</dbReference>
<feature type="domain" description="L-type lectin-like" evidence="9">
    <location>
        <begin position="17"/>
        <end position="233"/>
    </location>
</feature>
<evidence type="ECO:0000256" key="6">
    <source>
        <dbReference type="SAM" id="Coils"/>
    </source>
</evidence>
<feature type="coiled-coil region" evidence="6">
    <location>
        <begin position="345"/>
        <end position="372"/>
    </location>
</feature>
<dbReference type="InterPro" id="IPR013320">
    <property type="entry name" value="ConA-like_dom_sf"/>
</dbReference>
<sequence>MICSIGFAWTALLGLAQALYLNSELSFGHADKISPDLREIPNWHIQGDNSEILSTKLVLTPPAPGHQRSSIWSQKPLLYNEWTADVDFRATGPERAGGNLQIWYAASGQDQIGSASVYTVGRFDGLVILIDQYAGSGGFIRGFLNDGLTDYANHHSVDSLAFGHCEYSYRNLGRPSRIAIQQTTQKFSVSVDGRLCFSSDKIKLPLGYSFGLSSASAENPDSFEIFKFVVTTESQTPEILDTNADPHASFHEYTGVNQHDIENHAKPGDMPTFTFNDPPEAPASEFKNNDAQFADLHNRLQAMMRHISALSQEIQSSRSFTTHSQDGVQAAFARLEDTMSKLDFIPEFEKKLDAVQADVRQTKADLHNALDRHVAGLKNDVRVNHANVLGGIAEHKTGIAGFLFVVFGSQAVLVGAYLWYKRRKVNGPYKKFL</sequence>
<evidence type="ECO:0000256" key="5">
    <source>
        <dbReference type="ARBA" id="ARBA00023136"/>
    </source>
</evidence>
<keyword evidence="5 7" id="KW-0472">Membrane</keyword>
<feature type="signal peptide" evidence="8">
    <location>
        <begin position="1"/>
        <end position="18"/>
    </location>
</feature>
<dbReference type="Proteomes" id="UP000887226">
    <property type="component" value="Unassembled WGS sequence"/>
</dbReference>
<evidence type="ECO:0000259" key="9">
    <source>
        <dbReference type="PROSITE" id="PS51328"/>
    </source>
</evidence>
<name>A0A9P7Z8T4_9HELO</name>
<dbReference type="GO" id="GO:0005793">
    <property type="term" value="C:endoplasmic reticulum-Golgi intermediate compartment"/>
    <property type="evidence" value="ECO:0007669"/>
    <property type="project" value="TreeGrafter"/>
</dbReference>
<comment type="caution">
    <text evidence="10">The sequence shown here is derived from an EMBL/GenBank/DDBJ whole genome shotgun (WGS) entry which is preliminary data.</text>
</comment>